<organism evidence="1">
    <name type="scientific">Arundo donax</name>
    <name type="common">Giant reed</name>
    <name type="synonym">Donax arundinaceus</name>
    <dbReference type="NCBI Taxonomy" id="35708"/>
    <lineage>
        <taxon>Eukaryota</taxon>
        <taxon>Viridiplantae</taxon>
        <taxon>Streptophyta</taxon>
        <taxon>Embryophyta</taxon>
        <taxon>Tracheophyta</taxon>
        <taxon>Spermatophyta</taxon>
        <taxon>Magnoliopsida</taxon>
        <taxon>Liliopsida</taxon>
        <taxon>Poales</taxon>
        <taxon>Poaceae</taxon>
        <taxon>PACMAD clade</taxon>
        <taxon>Arundinoideae</taxon>
        <taxon>Arundineae</taxon>
        <taxon>Arundo</taxon>
    </lineage>
</organism>
<protein>
    <submittedName>
        <fullName evidence="1">Uncharacterized protein</fullName>
    </submittedName>
</protein>
<reference evidence="1" key="1">
    <citation type="submission" date="2014-09" db="EMBL/GenBank/DDBJ databases">
        <authorList>
            <person name="Magalhaes I.L.F."/>
            <person name="Oliveira U."/>
            <person name="Santos F.R."/>
            <person name="Vidigal T.H.D.A."/>
            <person name="Brescovit A.D."/>
            <person name="Santos A.J."/>
        </authorList>
    </citation>
    <scope>NUCLEOTIDE SEQUENCE</scope>
    <source>
        <tissue evidence="1">Shoot tissue taken approximately 20 cm above the soil surface</tissue>
    </source>
</reference>
<reference evidence="1" key="2">
    <citation type="journal article" date="2015" name="Data Brief">
        <title>Shoot transcriptome of the giant reed, Arundo donax.</title>
        <authorList>
            <person name="Barrero R.A."/>
            <person name="Guerrero F.D."/>
            <person name="Moolhuijzen P."/>
            <person name="Goolsby J.A."/>
            <person name="Tidwell J."/>
            <person name="Bellgard S.E."/>
            <person name="Bellgard M.I."/>
        </authorList>
    </citation>
    <scope>NUCLEOTIDE SEQUENCE</scope>
    <source>
        <tissue evidence="1">Shoot tissue taken approximately 20 cm above the soil surface</tissue>
    </source>
</reference>
<dbReference type="EMBL" id="GBRH01234640">
    <property type="protein sequence ID" value="JAD63255.1"/>
    <property type="molecule type" value="Transcribed_RNA"/>
</dbReference>
<name>A0A0A9BPX5_ARUDO</name>
<dbReference type="AlphaFoldDB" id="A0A0A9BPX5"/>
<proteinExistence type="predicted"/>
<accession>A0A0A9BPX5</accession>
<evidence type="ECO:0000313" key="1">
    <source>
        <dbReference type="EMBL" id="JAD63255.1"/>
    </source>
</evidence>
<sequence>MSKNFTICSSNACHNYYQRKIVCLAVHFVCCNHQM</sequence>